<proteinExistence type="predicted"/>
<sequence>MLWRSWQRREELEKQNCKIQAVLIQYVFLLRKLFQHLYQNFHRHNHHWKENLGCLALNSQVPGPRVLVLK</sequence>
<evidence type="ECO:0000313" key="2">
    <source>
        <dbReference type="Proteomes" id="UP000507245"/>
    </source>
</evidence>
<dbReference type="EMBL" id="CAEKKB010000002">
    <property type="protein sequence ID" value="CAB4298617.1"/>
    <property type="molecule type" value="Genomic_DNA"/>
</dbReference>
<accession>A0A6J5WFM0</accession>
<reference evidence="2" key="1">
    <citation type="journal article" date="2020" name="Genome Biol.">
        <title>Gamete binning: chromosome-level and haplotype-resolved genome assembly enabled by high-throughput single-cell sequencing of gamete genomes.</title>
        <authorList>
            <person name="Campoy J.A."/>
            <person name="Sun H."/>
            <person name="Goel M."/>
            <person name="Jiao W.-B."/>
            <person name="Folz-Donahue K."/>
            <person name="Wang N."/>
            <person name="Rubio M."/>
            <person name="Liu C."/>
            <person name="Kukat C."/>
            <person name="Ruiz D."/>
            <person name="Huettel B."/>
            <person name="Schneeberger K."/>
        </authorList>
    </citation>
    <scope>NUCLEOTIDE SEQUENCE [LARGE SCALE GENOMIC DNA]</scope>
    <source>
        <strain evidence="2">cv. Rojo Pasion</strain>
    </source>
</reference>
<organism evidence="1 2">
    <name type="scientific">Prunus armeniaca</name>
    <name type="common">Apricot</name>
    <name type="synonym">Armeniaca vulgaris</name>
    <dbReference type="NCBI Taxonomy" id="36596"/>
    <lineage>
        <taxon>Eukaryota</taxon>
        <taxon>Viridiplantae</taxon>
        <taxon>Streptophyta</taxon>
        <taxon>Embryophyta</taxon>
        <taxon>Tracheophyta</taxon>
        <taxon>Spermatophyta</taxon>
        <taxon>Magnoliopsida</taxon>
        <taxon>eudicotyledons</taxon>
        <taxon>Gunneridae</taxon>
        <taxon>Pentapetalae</taxon>
        <taxon>rosids</taxon>
        <taxon>fabids</taxon>
        <taxon>Rosales</taxon>
        <taxon>Rosaceae</taxon>
        <taxon>Amygdaloideae</taxon>
        <taxon>Amygdaleae</taxon>
        <taxon>Prunus</taxon>
    </lineage>
</organism>
<gene>
    <name evidence="1" type="ORF">ORAREDHAP_LOCUS11173</name>
</gene>
<evidence type="ECO:0000313" key="1">
    <source>
        <dbReference type="EMBL" id="CAB4298617.1"/>
    </source>
</evidence>
<dbReference type="AlphaFoldDB" id="A0A6J5WFM0"/>
<name>A0A6J5WFM0_PRUAR</name>
<dbReference type="Proteomes" id="UP000507245">
    <property type="component" value="Unassembled WGS sequence"/>
</dbReference>
<protein>
    <submittedName>
        <fullName evidence="1">Uncharacterized protein</fullName>
    </submittedName>
</protein>
<keyword evidence="2" id="KW-1185">Reference proteome</keyword>